<name>E8ZKL3_MYCHL</name>
<keyword evidence="3" id="KW-1185">Reference proteome</keyword>
<protein>
    <submittedName>
        <fullName evidence="2">Uncharacterized protein</fullName>
    </submittedName>
</protein>
<keyword evidence="1" id="KW-0472">Membrane</keyword>
<proteinExistence type="predicted"/>
<dbReference type="HOGENOM" id="CLU_087258_1_0_14"/>
<dbReference type="Proteomes" id="UP000008637">
    <property type="component" value="Chromosome"/>
</dbReference>
<dbReference type="AlphaFoldDB" id="E8ZKL3"/>
<evidence type="ECO:0000256" key="1">
    <source>
        <dbReference type="SAM" id="Phobius"/>
    </source>
</evidence>
<dbReference type="EMBL" id="FR773153">
    <property type="protein sequence ID" value="CBY92179.1"/>
    <property type="molecule type" value="Genomic_DNA"/>
</dbReference>
<gene>
    <name evidence="2" type="ordered locus">HF1_01710</name>
</gene>
<evidence type="ECO:0000313" key="2">
    <source>
        <dbReference type="EMBL" id="CBY92179.1"/>
    </source>
</evidence>
<evidence type="ECO:0000313" key="3">
    <source>
        <dbReference type="Proteomes" id="UP000008637"/>
    </source>
</evidence>
<keyword evidence="1" id="KW-0812">Transmembrane</keyword>
<keyword evidence="1" id="KW-1133">Transmembrane helix</keyword>
<feature type="transmembrane region" description="Helical" evidence="1">
    <location>
        <begin position="7"/>
        <end position="27"/>
    </location>
</feature>
<accession>E8ZKL3</accession>
<dbReference type="KEGG" id="mha:HF1_01710"/>
<organism evidence="2 3">
    <name type="scientific">Mycoplasma haemofelis (strain Langford 1)</name>
    <name type="common">Haemobartonella felis</name>
    <dbReference type="NCBI Taxonomy" id="941640"/>
    <lineage>
        <taxon>Bacteria</taxon>
        <taxon>Bacillati</taxon>
        <taxon>Mycoplasmatota</taxon>
        <taxon>Mollicutes</taxon>
        <taxon>Mycoplasmataceae</taxon>
        <taxon>Mycoplasma</taxon>
    </lineage>
</organism>
<sequence>MTSASKIALGFSGLAGGSGMGVGGLYLSSKEDILSKVKDDVLGTETEFNSSWKSQFKKLSTENKKIPKDLEKLKSITEENQQISAIKGWCSSAYTTTYKSIFSSKKEELLDIVRKYCIQSLKEKLTDSITGSSKVLSVTDETDKQEFINNYKKLKDHNSTQDGKLDSTLSAFDATKAESESQTKWSSLRDWCKEALTKSFKGESDDLFKTSKKFCVKQN</sequence>
<reference evidence="2 3" key="1">
    <citation type="journal article" date="2011" name="J. Bacteriol.">
        <title>Complete genome sequence of Mycoplasma haemofelis, a hemotropic mycoplasma.</title>
        <authorList>
            <person name="Barker E.N."/>
            <person name="Helps C.R."/>
            <person name="Peters I.R."/>
            <person name="Darby A.C."/>
            <person name="Radford A.D."/>
            <person name="Tasker S."/>
        </authorList>
    </citation>
    <scope>NUCLEOTIDE SEQUENCE [LARGE SCALE GENOMIC DNA]</scope>
    <source>
        <strain evidence="2 3">Langford 1</strain>
    </source>
</reference>